<evidence type="ECO:0000313" key="3">
    <source>
        <dbReference type="Proteomes" id="UP000575083"/>
    </source>
</evidence>
<keyword evidence="3" id="KW-1185">Reference proteome</keyword>
<comment type="caution">
    <text evidence="2">The sequence shown here is derived from an EMBL/GenBank/DDBJ whole genome shotgun (WGS) entry which is preliminary data.</text>
</comment>
<protein>
    <recommendedName>
        <fullName evidence="1">DUF6475 domain-containing protein</fullName>
    </recommendedName>
</protein>
<organism evidence="2 3">
    <name type="scientific">Acidovorax soli</name>
    <dbReference type="NCBI Taxonomy" id="592050"/>
    <lineage>
        <taxon>Bacteria</taxon>
        <taxon>Pseudomonadati</taxon>
        <taxon>Pseudomonadota</taxon>
        <taxon>Betaproteobacteria</taxon>
        <taxon>Burkholderiales</taxon>
        <taxon>Comamonadaceae</taxon>
        <taxon>Acidovorax</taxon>
    </lineage>
</organism>
<dbReference type="EMBL" id="JACHLK010000003">
    <property type="protein sequence ID" value="MBB6559611.1"/>
    <property type="molecule type" value="Genomic_DNA"/>
</dbReference>
<feature type="domain" description="DUF6475" evidence="1">
    <location>
        <begin position="83"/>
        <end position="171"/>
    </location>
</feature>
<proteinExistence type="predicted"/>
<evidence type="ECO:0000313" key="2">
    <source>
        <dbReference type="EMBL" id="MBB6559611.1"/>
    </source>
</evidence>
<gene>
    <name evidence="2" type="ORF">HNP48_002278</name>
</gene>
<reference evidence="2 3" key="1">
    <citation type="submission" date="2020-08" db="EMBL/GenBank/DDBJ databases">
        <title>Functional genomics of gut bacteria from endangered species of beetles.</title>
        <authorList>
            <person name="Carlos-Shanley C."/>
        </authorList>
    </citation>
    <scope>NUCLEOTIDE SEQUENCE [LARGE SCALE GENOMIC DNA]</scope>
    <source>
        <strain evidence="2 3">S00198</strain>
    </source>
</reference>
<dbReference type="InterPro" id="IPR045521">
    <property type="entry name" value="DUF6475"/>
</dbReference>
<name>A0A7X0PDL4_9BURK</name>
<dbReference type="AlphaFoldDB" id="A0A7X0PDL4"/>
<dbReference type="RefSeq" id="WP_184857002.1">
    <property type="nucleotide sequence ID" value="NZ_JACHLK010000003.1"/>
</dbReference>
<dbReference type="Proteomes" id="UP000575083">
    <property type="component" value="Unassembled WGS sequence"/>
</dbReference>
<dbReference type="Pfam" id="PF20081">
    <property type="entry name" value="DUF6475"/>
    <property type="match status" value="1"/>
</dbReference>
<evidence type="ECO:0000259" key="1">
    <source>
        <dbReference type="Pfam" id="PF20081"/>
    </source>
</evidence>
<accession>A0A7X0PDL4</accession>
<sequence>MAYYRQDTSKFLLDVWWNACKPFELEHIQQAMQRHMTDAEHGQYAPKVADMARMLVGTATDRALVAWGKVHDAMSAVGAYQDVVFDDPAIHAVIEDLGGWVKLCRADLKEVSYIQHKFCEAHRAYTRLPSFDYPRKLAGAADGAAQYARFGLPPPKPVVVGDIEKARQVMRLGSSGGKTAITTEITALLAARQARGELLPHSNAARLAAPAERQG</sequence>